<feature type="non-terminal residue" evidence="2">
    <location>
        <position position="80"/>
    </location>
</feature>
<reference evidence="2 3" key="1">
    <citation type="submission" date="2015-01" db="EMBL/GenBank/DDBJ databases">
        <title>Ahrensia donghaiensis sp. nov., a novel dimethylsulphoniopropionate-cleavage bacterium isolated from seawater and emended descriptions of the genus Ahrensia and Ahrensia kielensis.</title>
        <authorList>
            <person name="Liu J."/>
        </authorList>
    </citation>
    <scope>NUCLEOTIDE SEQUENCE [LARGE SCALE GENOMIC DNA]</scope>
    <source>
        <strain evidence="2 3">LZD062</strain>
    </source>
</reference>
<feature type="region of interest" description="Disordered" evidence="1">
    <location>
        <begin position="1"/>
        <end position="20"/>
    </location>
</feature>
<proteinExistence type="predicted"/>
<evidence type="ECO:0000256" key="1">
    <source>
        <dbReference type="SAM" id="MobiDB-lite"/>
    </source>
</evidence>
<organism evidence="2 3">
    <name type="scientific">Ahrensia marina</name>
    <dbReference type="NCBI Taxonomy" id="1514904"/>
    <lineage>
        <taxon>Bacteria</taxon>
        <taxon>Pseudomonadati</taxon>
        <taxon>Pseudomonadota</taxon>
        <taxon>Alphaproteobacteria</taxon>
        <taxon>Hyphomicrobiales</taxon>
        <taxon>Ahrensiaceae</taxon>
        <taxon>Ahrensia</taxon>
    </lineage>
</organism>
<accession>A0A0N0E6E2</accession>
<sequence>MLEVQEAPNRPADKVCSTASRRKPRTVDVGAIERLDRDGCIERWWQVLGVAPPKYTSLELMRKVIAYEVQVKAFGGHSNA</sequence>
<comment type="caution">
    <text evidence="2">The sequence shown here is derived from an EMBL/GenBank/DDBJ whole genome shotgun (WGS) entry which is preliminary data.</text>
</comment>
<gene>
    <name evidence="2" type="ORF">SU32_17020</name>
</gene>
<dbReference type="EMBL" id="JXMU01000056">
    <property type="protein sequence ID" value="KPA99841.1"/>
    <property type="molecule type" value="Genomic_DNA"/>
</dbReference>
<dbReference type="Proteomes" id="UP000038011">
    <property type="component" value="Unassembled WGS sequence"/>
</dbReference>
<evidence type="ECO:0000313" key="2">
    <source>
        <dbReference type="EMBL" id="KPA99841.1"/>
    </source>
</evidence>
<dbReference type="AlphaFoldDB" id="A0A0N0E6E2"/>
<keyword evidence="3" id="KW-1185">Reference proteome</keyword>
<name>A0A0N0E6E2_9HYPH</name>
<protein>
    <submittedName>
        <fullName evidence="2">Uncharacterized protein</fullName>
    </submittedName>
</protein>
<evidence type="ECO:0000313" key="3">
    <source>
        <dbReference type="Proteomes" id="UP000038011"/>
    </source>
</evidence>